<dbReference type="EC" id="6.1.1.16" evidence="4"/>
<dbReference type="GO" id="GO:0046872">
    <property type="term" value="F:metal ion binding"/>
    <property type="evidence" value="ECO:0007669"/>
    <property type="project" value="UniProtKB-KW"/>
</dbReference>
<evidence type="ECO:0000256" key="13">
    <source>
        <dbReference type="ARBA" id="ARBA00023146"/>
    </source>
</evidence>
<dbReference type="PANTHER" id="PTHR10890:SF3">
    <property type="entry name" value="CYSTEINE--TRNA LIGASE, CYTOPLASMIC"/>
    <property type="match status" value="1"/>
</dbReference>
<evidence type="ECO:0000259" key="15">
    <source>
        <dbReference type="SMART" id="SM00840"/>
    </source>
</evidence>
<dbReference type="InterPro" id="IPR014729">
    <property type="entry name" value="Rossmann-like_a/b/a_fold"/>
</dbReference>
<dbReference type="GO" id="GO:0006423">
    <property type="term" value="P:cysteinyl-tRNA aminoacylation"/>
    <property type="evidence" value="ECO:0007669"/>
    <property type="project" value="InterPro"/>
</dbReference>
<dbReference type="GO" id="GO:0005524">
    <property type="term" value="F:ATP binding"/>
    <property type="evidence" value="ECO:0007669"/>
    <property type="project" value="UniProtKB-KW"/>
</dbReference>
<dbReference type="AlphaFoldDB" id="A0A381SQ33"/>
<dbReference type="InterPro" id="IPR015803">
    <property type="entry name" value="Cys-tRNA-ligase"/>
</dbReference>
<accession>A0A381SQ33</accession>
<evidence type="ECO:0000256" key="12">
    <source>
        <dbReference type="ARBA" id="ARBA00022917"/>
    </source>
</evidence>
<comment type="cofactor">
    <cofactor evidence="1">
        <name>Zn(2+)</name>
        <dbReference type="ChEBI" id="CHEBI:29105"/>
    </cofactor>
</comment>
<keyword evidence="12" id="KW-0648">Protein biosynthesis</keyword>
<comment type="subcellular location">
    <subcellularLocation>
        <location evidence="2">Cytoplasm</location>
    </subcellularLocation>
</comment>
<protein>
    <recommendedName>
        <fullName evidence="5">Cysteine--tRNA ligase</fullName>
        <ecNumber evidence="4">6.1.1.16</ecNumber>
    </recommendedName>
    <alternativeName>
        <fullName evidence="14">Cysteinyl-tRNA synthetase</fullName>
    </alternativeName>
</protein>
<evidence type="ECO:0000256" key="9">
    <source>
        <dbReference type="ARBA" id="ARBA00022741"/>
    </source>
</evidence>
<evidence type="ECO:0000256" key="4">
    <source>
        <dbReference type="ARBA" id="ARBA00012832"/>
    </source>
</evidence>
<dbReference type="Gene3D" id="1.20.120.1910">
    <property type="entry name" value="Cysteine-tRNA ligase, C-terminal anti-codon recognition domain"/>
    <property type="match status" value="1"/>
</dbReference>
<dbReference type="Pfam" id="PF23493">
    <property type="entry name" value="CysS_C"/>
    <property type="match status" value="1"/>
</dbReference>
<gene>
    <name evidence="16" type="ORF">METZ01_LOCUS56237</name>
</gene>
<dbReference type="GO" id="GO:0005829">
    <property type="term" value="C:cytosol"/>
    <property type="evidence" value="ECO:0007669"/>
    <property type="project" value="TreeGrafter"/>
</dbReference>
<evidence type="ECO:0000256" key="2">
    <source>
        <dbReference type="ARBA" id="ARBA00004496"/>
    </source>
</evidence>
<keyword evidence="9" id="KW-0547">Nucleotide-binding</keyword>
<evidence type="ECO:0000256" key="1">
    <source>
        <dbReference type="ARBA" id="ARBA00001947"/>
    </source>
</evidence>
<dbReference type="Gene3D" id="3.40.50.620">
    <property type="entry name" value="HUPs"/>
    <property type="match status" value="1"/>
</dbReference>
<dbReference type="PANTHER" id="PTHR10890">
    <property type="entry name" value="CYSTEINYL-TRNA SYNTHETASE"/>
    <property type="match status" value="1"/>
</dbReference>
<feature type="domain" description="Cysteinyl-tRNA synthetase class Ia DALR" evidence="15">
    <location>
        <begin position="353"/>
        <end position="418"/>
    </location>
</feature>
<evidence type="ECO:0000256" key="3">
    <source>
        <dbReference type="ARBA" id="ARBA00005594"/>
    </source>
</evidence>
<keyword evidence="7" id="KW-0436">Ligase</keyword>
<keyword evidence="10" id="KW-0862">Zinc</keyword>
<evidence type="ECO:0000313" key="16">
    <source>
        <dbReference type="EMBL" id="SVA03383.1"/>
    </source>
</evidence>
<keyword evidence="13" id="KW-0030">Aminoacyl-tRNA synthetase</keyword>
<dbReference type="InterPro" id="IPR056411">
    <property type="entry name" value="CysS_C"/>
</dbReference>
<evidence type="ECO:0000256" key="6">
    <source>
        <dbReference type="ARBA" id="ARBA00022490"/>
    </source>
</evidence>
<dbReference type="InterPro" id="IPR024909">
    <property type="entry name" value="Cys-tRNA/MSH_ligase"/>
</dbReference>
<dbReference type="SUPFAM" id="SSF52374">
    <property type="entry name" value="Nucleotidylyl transferase"/>
    <property type="match status" value="1"/>
</dbReference>
<dbReference type="CDD" id="cd00672">
    <property type="entry name" value="CysRS_core"/>
    <property type="match status" value="1"/>
</dbReference>
<dbReference type="HAMAP" id="MF_00041">
    <property type="entry name" value="Cys_tRNA_synth"/>
    <property type="match status" value="1"/>
</dbReference>
<evidence type="ECO:0000256" key="11">
    <source>
        <dbReference type="ARBA" id="ARBA00022840"/>
    </source>
</evidence>
<evidence type="ECO:0000256" key="7">
    <source>
        <dbReference type="ARBA" id="ARBA00022598"/>
    </source>
</evidence>
<evidence type="ECO:0000256" key="10">
    <source>
        <dbReference type="ARBA" id="ARBA00022833"/>
    </source>
</evidence>
<name>A0A381SQ33_9ZZZZ</name>
<organism evidence="16">
    <name type="scientific">marine metagenome</name>
    <dbReference type="NCBI Taxonomy" id="408172"/>
    <lineage>
        <taxon>unclassified sequences</taxon>
        <taxon>metagenomes</taxon>
        <taxon>ecological metagenomes</taxon>
    </lineage>
</organism>
<evidence type="ECO:0000256" key="5">
    <source>
        <dbReference type="ARBA" id="ARBA00014738"/>
    </source>
</evidence>
<evidence type="ECO:0000256" key="8">
    <source>
        <dbReference type="ARBA" id="ARBA00022723"/>
    </source>
</evidence>
<dbReference type="InterPro" id="IPR032678">
    <property type="entry name" value="tRNA-synt_1_cat_dom"/>
</dbReference>
<comment type="similarity">
    <text evidence="3">Belongs to the class-I aminoacyl-tRNA synthetase family.</text>
</comment>
<dbReference type="SUPFAM" id="SSF47323">
    <property type="entry name" value="Anticodon-binding domain of a subclass of class I aminoacyl-tRNA synthetases"/>
    <property type="match status" value="1"/>
</dbReference>
<keyword evidence="6" id="KW-0963">Cytoplasm</keyword>
<sequence length="471" mass="53549">MRFYNTLTRREEQFVPLRGRQVRMYTCGLTVYAYGHIGNFRTFVCLDVLRRALKYLEGYDVRQVMNYTDVDDRTIVESSKAGLPLHEYTNRYISAFQEDAVRLGLEPVEETPRATDEANLRAMTGMIEALEKNGHTYRSEGSIYFKISTMPHYGQLARLDHEGIKPGARVDADRYDKEDVRDFVLWKATQPGEPTWDYGVGPGRPGWHIECSAMALRLLDGPPIDIHAGGVDLVFPHHENEIAQSEGATGTQFSRFWFHVEHLLLGEGGKMSKSLGNVFTVRDVLEKGFRASALRYVLLSVHYRKQLKFTWDSLSQADEALTRLMDCLVRLDTVPQSGVETTVIEKVEVARREFSEMIKADLNTPGALGVMFEFVRMVNAAIDAGEISSFDVTLVRETFEYFDEVLGVIRIRRAEDAVPPVPVEEIEKLIGDRKAARGNRDFTKADRIRDELAERGIVLEDGPAGTRWKRK</sequence>
<evidence type="ECO:0000256" key="14">
    <source>
        <dbReference type="ARBA" id="ARBA00031499"/>
    </source>
</evidence>
<dbReference type="PRINTS" id="PR00983">
    <property type="entry name" value="TRNASYNTHCYS"/>
</dbReference>
<dbReference type="InterPro" id="IPR009080">
    <property type="entry name" value="tRNAsynth_Ia_anticodon-bd"/>
</dbReference>
<dbReference type="Pfam" id="PF09190">
    <property type="entry name" value="DALR_2"/>
    <property type="match status" value="1"/>
</dbReference>
<reference evidence="16" key="1">
    <citation type="submission" date="2018-05" db="EMBL/GenBank/DDBJ databases">
        <authorList>
            <person name="Lanie J.A."/>
            <person name="Ng W.-L."/>
            <person name="Kazmierczak K.M."/>
            <person name="Andrzejewski T.M."/>
            <person name="Davidsen T.M."/>
            <person name="Wayne K.J."/>
            <person name="Tettelin H."/>
            <person name="Glass J.I."/>
            <person name="Rusch D."/>
            <person name="Podicherti R."/>
            <person name="Tsui H.-C.T."/>
            <person name="Winkler M.E."/>
        </authorList>
    </citation>
    <scope>NUCLEOTIDE SEQUENCE</scope>
</reference>
<proteinExistence type="inferred from homology"/>
<dbReference type="SMART" id="SM00840">
    <property type="entry name" value="DALR_2"/>
    <property type="match status" value="1"/>
</dbReference>
<dbReference type="GO" id="GO:0004817">
    <property type="term" value="F:cysteine-tRNA ligase activity"/>
    <property type="evidence" value="ECO:0007669"/>
    <property type="project" value="UniProtKB-EC"/>
</dbReference>
<dbReference type="InterPro" id="IPR015273">
    <property type="entry name" value="Cys-tRNA-synt_Ia_DALR"/>
</dbReference>
<dbReference type="Pfam" id="PF01406">
    <property type="entry name" value="tRNA-synt_1e"/>
    <property type="match status" value="1"/>
</dbReference>
<dbReference type="NCBIfam" id="TIGR00435">
    <property type="entry name" value="cysS"/>
    <property type="match status" value="1"/>
</dbReference>
<keyword evidence="8" id="KW-0479">Metal-binding</keyword>
<dbReference type="EMBL" id="UINC01003104">
    <property type="protein sequence ID" value="SVA03383.1"/>
    <property type="molecule type" value="Genomic_DNA"/>
</dbReference>
<keyword evidence="11" id="KW-0067">ATP-binding</keyword>